<evidence type="ECO:0000256" key="1">
    <source>
        <dbReference type="SAM" id="SignalP"/>
    </source>
</evidence>
<feature type="signal peptide" evidence="1">
    <location>
        <begin position="1"/>
        <end position="20"/>
    </location>
</feature>
<dbReference type="EMBL" id="JADCNM010000010">
    <property type="protein sequence ID" value="KAG0464724.1"/>
    <property type="molecule type" value="Genomic_DNA"/>
</dbReference>
<feature type="chain" id="PRO_5032344317" description="Bulb-type lectin domain-containing protein" evidence="1">
    <location>
        <begin position="21"/>
        <end position="148"/>
    </location>
</feature>
<dbReference type="InterPro" id="IPR001480">
    <property type="entry name" value="Bulb-type_lectin_dom"/>
</dbReference>
<dbReference type="Proteomes" id="UP000639772">
    <property type="component" value="Chromosome 10"/>
</dbReference>
<dbReference type="Gene3D" id="2.90.10.10">
    <property type="entry name" value="Bulb-type lectin domain"/>
    <property type="match status" value="1"/>
</dbReference>
<protein>
    <recommendedName>
        <fullName evidence="2">Bulb-type lectin domain-containing protein</fullName>
    </recommendedName>
</protein>
<evidence type="ECO:0000313" key="4">
    <source>
        <dbReference type="Proteomes" id="UP000639772"/>
    </source>
</evidence>
<evidence type="ECO:0000259" key="2">
    <source>
        <dbReference type="PROSITE" id="PS50927"/>
    </source>
</evidence>
<feature type="domain" description="Bulb-type lectin" evidence="2">
    <location>
        <begin position="23"/>
        <end position="139"/>
    </location>
</feature>
<accession>A0A835UIU3</accession>
<keyword evidence="1" id="KW-0732">Signal</keyword>
<reference evidence="3 4" key="1">
    <citation type="journal article" date="2020" name="Nat. Food">
        <title>A phased Vanilla planifolia genome enables genetic improvement of flavour and production.</title>
        <authorList>
            <person name="Hasing T."/>
            <person name="Tang H."/>
            <person name="Brym M."/>
            <person name="Khazi F."/>
            <person name="Huang T."/>
            <person name="Chambers A.H."/>
        </authorList>
    </citation>
    <scope>NUCLEOTIDE SEQUENCE [LARGE SCALE GENOMIC DNA]</scope>
    <source>
        <tissue evidence="3">Leaf</tissue>
    </source>
</reference>
<dbReference type="PROSITE" id="PS50927">
    <property type="entry name" value="BULB_LECTIN"/>
    <property type="match status" value="1"/>
</dbReference>
<dbReference type="AlphaFoldDB" id="A0A835UIU3"/>
<name>A0A835UIU3_VANPL</name>
<dbReference type="InterPro" id="IPR036426">
    <property type="entry name" value="Bulb-type_lectin_dom_sf"/>
</dbReference>
<dbReference type="SUPFAM" id="SSF51110">
    <property type="entry name" value="alpha-D-mannose-specific plant lectins"/>
    <property type="match status" value="1"/>
</dbReference>
<dbReference type="SMART" id="SM00108">
    <property type="entry name" value="B_lectin"/>
    <property type="match status" value="1"/>
</dbReference>
<organism evidence="3 4">
    <name type="scientific">Vanilla planifolia</name>
    <name type="common">Vanilla</name>
    <dbReference type="NCBI Taxonomy" id="51239"/>
    <lineage>
        <taxon>Eukaryota</taxon>
        <taxon>Viridiplantae</taxon>
        <taxon>Streptophyta</taxon>
        <taxon>Embryophyta</taxon>
        <taxon>Tracheophyta</taxon>
        <taxon>Spermatophyta</taxon>
        <taxon>Magnoliopsida</taxon>
        <taxon>Liliopsida</taxon>
        <taxon>Asparagales</taxon>
        <taxon>Orchidaceae</taxon>
        <taxon>Vanilloideae</taxon>
        <taxon>Vanilleae</taxon>
        <taxon>Vanilla</taxon>
    </lineage>
</organism>
<sequence length="148" mass="15934">MSIILVFSGVLLCLLTPSSAADRNLMIPGESLGPGQSLTAGNTTLTMTESCNLEMIHNGNKIWELHAARESTADCLLYMQLRGVLALYAKTMNRLLWESNQAKGWTGGLGFRNYIFVLRPDGVATVLGNATLLDDNTLSGVTVWSTAA</sequence>
<dbReference type="GO" id="GO:0051707">
    <property type="term" value="P:response to other organism"/>
    <property type="evidence" value="ECO:0007669"/>
    <property type="project" value="UniProtKB-ARBA"/>
</dbReference>
<gene>
    <name evidence="3" type="ORF">HPP92_018888</name>
</gene>
<comment type="caution">
    <text evidence="3">The sequence shown here is derived from an EMBL/GenBank/DDBJ whole genome shotgun (WGS) entry which is preliminary data.</text>
</comment>
<proteinExistence type="predicted"/>
<evidence type="ECO:0000313" key="3">
    <source>
        <dbReference type="EMBL" id="KAG0464724.1"/>
    </source>
</evidence>